<feature type="compositionally biased region" description="Basic and acidic residues" evidence="1">
    <location>
        <begin position="210"/>
        <end position="225"/>
    </location>
</feature>
<feature type="compositionally biased region" description="Polar residues" evidence="1">
    <location>
        <begin position="390"/>
        <end position="404"/>
    </location>
</feature>
<evidence type="ECO:0000259" key="2">
    <source>
        <dbReference type="Pfam" id="PF25534"/>
    </source>
</evidence>
<evidence type="ECO:0000256" key="1">
    <source>
        <dbReference type="SAM" id="MobiDB-lite"/>
    </source>
</evidence>
<comment type="caution">
    <text evidence="3">The sequence shown here is derived from an EMBL/GenBank/DDBJ whole genome shotgun (WGS) entry which is preliminary data.</text>
</comment>
<feature type="compositionally biased region" description="Low complexity" evidence="1">
    <location>
        <begin position="574"/>
        <end position="586"/>
    </location>
</feature>
<feature type="compositionally biased region" description="Basic and acidic residues" evidence="1">
    <location>
        <begin position="267"/>
        <end position="277"/>
    </location>
</feature>
<feature type="region of interest" description="Disordered" evidence="1">
    <location>
        <begin position="1144"/>
        <end position="1167"/>
    </location>
</feature>
<evidence type="ECO:0000313" key="4">
    <source>
        <dbReference type="Proteomes" id="UP000799444"/>
    </source>
</evidence>
<feature type="region of interest" description="Disordered" evidence="1">
    <location>
        <begin position="569"/>
        <end position="625"/>
    </location>
</feature>
<reference evidence="3" key="1">
    <citation type="journal article" date="2020" name="Stud. Mycol.">
        <title>101 Dothideomycetes genomes: a test case for predicting lifestyles and emergence of pathogens.</title>
        <authorList>
            <person name="Haridas S."/>
            <person name="Albert R."/>
            <person name="Binder M."/>
            <person name="Bloem J."/>
            <person name="Labutti K."/>
            <person name="Salamov A."/>
            <person name="Andreopoulos B."/>
            <person name="Baker S."/>
            <person name="Barry K."/>
            <person name="Bills G."/>
            <person name="Bluhm B."/>
            <person name="Cannon C."/>
            <person name="Castanera R."/>
            <person name="Culley D."/>
            <person name="Daum C."/>
            <person name="Ezra D."/>
            <person name="Gonzalez J."/>
            <person name="Henrissat B."/>
            <person name="Kuo A."/>
            <person name="Liang C."/>
            <person name="Lipzen A."/>
            <person name="Lutzoni F."/>
            <person name="Magnuson J."/>
            <person name="Mondo S."/>
            <person name="Nolan M."/>
            <person name="Ohm R."/>
            <person name="Pangilinan J."/>
            <person name="Park H.-J."/>
            <person name="Ramirez L."/>
            <person name="Alfaro M."/>
            <person name="Sun H."/>
            <person name="Tritt A."/>
            <person name="Yoshinaga Y."/>
            <person name="Zwiers L.-H."/>
            <person name="Turgeon B."/>
            <person name="Goodwin S."/>
            <person name="Spatafora J."/>
            <person name="Crous P."/>
            <person name="Grigoriev I."/>
        </authorList>
    </citation>
    <scope>NUCLEOTIDE SEQUENCE</scope>
    <source>
        <strain evidence="3">CBS 125425</strain>
    </source>
</reference>
<feature type="region of interest" description="Disordered" evidence="1">
    <location>
        <begin position="155"/>
        <end position="188"/>
    </location>
</feature>
<feature type="compositionally biased region" description="Low complexity" evidence="1">
    <location>
        <begin position="650"/>
        <end position="662"/>
    </location>
</feature>
<feature type="domain" description="DUF7918" evidence="2">
    <location>
        <begin position="1075"/>
        <end position="1142"/>
    </location>
</feature>
<gene>
    <name evidence="3" type="ORF">EJ04DRAFT_609381</name>
</gene>
<feature type="compositionally biased region" description="Polar residues" evidence="1">
    <location>
        <begin position="938"/>
        <end position="950"/>
    </location>
</feature>
<dbReference type="InterPro" id="IPR057678">
    <property type="entry name" value="DUF7918"/>
</dbReference>
<feature type="compositionally biased region" description="Basic and acidic residues" evidence="1">
    <location>
        <begin position="1219"/>
        <end position="1233"/>
    </location>
</feature>
<feature type="compositionally biased region" description="Basic and acidic residues" evidence="1">
    <location>
        <begin position="1185"/>
        <end position="1198"/>
    </location>
</feature>
<feature type="compositionally biased region" description="Basic and acidic residues" evidence="1">
    <location>
        <begin position="594"/>
        <end position="603"/>
    </location>
</feature>
<feature type="region of interest" description="Disordered" evidence="1">
    <location>
        <begin position="210"/>
        <end position="317"/>
    </location>
</feature>
<keyword evidence="4" id="KW-1185">Reference proteome</keyword>
<feature type="compositionally biased region" description="Polar residues" evidence="1">
    <location>
        <begin position="288"/>
        <end position="299"/>
    </location>
</feature>
<accession>A0A9P4V899</accession>
<feature type="compositionally biased region" description="Basic and acidic residues" evidence="1">
    <location>
        <begin position="894"/>
        <end position="922"/>
    </location>
</feature>
<feature type="region of interest" description="Disordered" evidence="1">
    <location>
        <begin position="650"/>
        <end position="1075"/>
    </location>
</feature>
<feature type="compositionally biased region" description="Polar residues" evidence="1">
    <location>
        <begin position="156"/>
        <end position="168"/>
    </location>
</feature>
<dbReference type="OrthoDB" id="5423516at2759"/>
<feature type="compositionally biased region" description="Basic and acidic residues" evidence="1">
    <location>
        <begin position="791"/>
        <end position="806"/>
    </location>
</feature>
<feature type="compositionally biased region" description="Basic and acidic residues" evidence="1">
    <location>
        <begin position="664"/>
        <end position="678"/>
    </location>
</feature>
<sequence length="1334" mass="146277">MPSLSNIHCFVELPGLKQRLKEFGTSYGDGIVETFVAVPAEPQNFMIHLKSSSFIASGLAVFVYIDGKYQCNRNRVDLVAPSSAGQKLDKHSLVDFRLRKKEERQAGGGLIAREWTFEKLNIVSADKASPLPNDVLKSIGCIEVIILRCTGDSEDQQGFSTARPSNSLGLGFGFDGPNDEPDRFFGMNSRPVTYEDYLEEDKLGEERYHAQRRREGYDDRHEHHSYAPSRRGSRNAAPPPPYAERNIPDRSRRRSEGASRTRQYTSRNDDTHHDNRRSQSQSHHHNQARTTRPSQSQPPRSAYAYDSRPVRPEAKRESYEELFHNRTADRIPSDESLDVDEVLARVRRNVYVHGQQDPNQNLHVEAEAGRRGHRKRGFEGLRNIPGYYPQSASPPSITVSSYSDIKNAPDALPTKQAPGFDFNKPENLPKPRPSPLSLQHDSPRYAPFDSNAVCSVSNREPWGSPDIQIKGPGSYVGGQLFPTGPFAPFFDARALYFPDNNANKSQKDISDWGSMEYGNYWNSGRNARQKVVRPPLPPVPAIFRNNPDGSANLKHEEWAWGNTSVWPTGAGHARSNNNRSSPGSNPWPDAAAEGADKNDEADTRPFQTGADETEEPDPPNPWFGKEMVRSWISPFFIPLTYFWGKSATKASSASKASSKTAKQVSEKDAKLSNRDENASKTTPKPASKKDGPDNVWGVPNDETGAVPDASDGGKWNIDQKNLNDKTMEESDPWGIKDVDDKKDEEVDDDLWGLKNTDANKESAVEDDPWGLKDTDANNETEFEADPWGIGDADKKKLSERGKDSNKDQNNGFGAAWGNTASMKDDKPNSESEKKPEAEDQNTGIVGNRSSGNADNNGANNIWGGQDSGAAAGEAQGQESAESNDFGAIWGDPAVDDKKEEKRPADKIESEKKDDNGKEKGDTARNNNDSGGVWDTIAAENNNVPIDSQTPWGADPFGNDGDKNAGTGVEAAGGWDNADKQNNSGFDAGPSWNTAGDQSDNKNDKAIAGTLGDGKSNKIPSQKQDKSSERKPHAPEANKSPQNRASEMRRPNQPVRLEPQPHWRFPPPPAKKHFSSGASIASEALLAIPEEKAKEKNIDHQVKEGKGYEYYHEIKRPIYLDAFEKPYAVFRFNYRSQAKLREMFGDEVPAEEPKKSGTPASIHRRLESMSKDEVIREYMKSLNSGEAKHDGGVNIDKWRTSIPSRVPSPKGSTLKGSAKGSKDDANKGSKKPENEPGNVWNSGEQGAFSGDNNDPWGTGGAAKAASNKKSESQKPESRKSTQKAASNKIATVKAASAAPAWGGDDTQAWNGGDGGGAWNADAGGSGEAAGPDISW</sequence>
<proteinExistence type="predicted"/>
<feature type="compositionally biased region" description="Low complexity" evidence="1">
    <location>
        <begin position="846"/>
        <end position="882"/>
    </location>
</feature>
<protein>
    <recommendedName>
        <fullName evidence="2">DUF7918 domain-containing protein</fullName>
    </recommendedName>
</protein>
<dbReference type="EMBL" id="ML996105">
    <property type="protein sequence ID" value="KAF2739275.1"/>
    <property type="molecule type" value="Genomic_DNA"/>
</dbReference>
<feature type="region of interest" description="Disordered" evidence="1">
    <location>
        <begin position="1180"/>
        <end position="1334"/>
    </location>
</feature>
<feature type="compositionally biased region" description="Basic and acidic residues" evidence="1">
    <location>
        <begin position="721"/>
        <end position="744"/>
    </location>
</feature>
<feature type="compositionally biased region" description="Basic and acidic residues" evidence="1">
    <location>
        <begin position="757"/>
        <end position="775"/>
    </location>
</feature>
<feature type="compositionally biased region" description="Basic and acidic residues" evidence="1">
    <location>
        <begin position="1022"/>
        <end position="1035"/>
    </location>
</feature>
<feature type="compositionally biased region" description="Basic and acidic residues" evidence="1">
    <location>
        <begin position="246"/>
        <end position="259"/>
    </location>
</feature>
<name>A0A9P4V899_9PLEO</name>
<feature type="region of interest" description="Disordered" evidence="1">
    <location>
        <begin position="363"/>
        <end position="443"/>
    </location>
</feature>
<feature type="compositionally biased region" description="Basic and acidic residues" evidence="1">
    <location>
        <begin position="1267"/>
        <end position="1278"/>
    </location>
</feature>
<feature type="compositionally biased region" description="Basic and acidic residues" evidence="1">
    <location>
        <begin position="308"/>
        <end position="317"/>
    </location>
</feature>
<feature type="compositionally biased region" description="Polar residues" evidence="1">
    <location>
        <begin position="979"/>
        <end position="997"/>
    </location>
</feature>
<organism evidence="3 4">
    <name type="scientific">Polyplosphaeria fusca</name>
    <dbReference type="NCBI Taxonomy" id="682080"/>
    <lineage>
        <taxon>Eukaryota</taxon>
        <taxon>Fungi</taxon>
        <taxon>Dikarya</taxon>
        <taxon>Ascomycota</taxon>
        <taxon>Pezizomycotina</taxon>
        <taxon>Dothideomycetes</taxon>
        <taxon>Pleosporomycetidae</taxon>
        <taxon>Pleosporales</taxon>
        <taxon>Tetraplosphaeriaceae</taxon>
        <taxon>Polyplosphaeria</taxon>
    </lineage>
</organism>
<dbReference type="Pfam" id="PF25534">
    <property type="entry name" value="DUF7918"/>
    <property type="match status" value="1"/>
</dbReference>
<evidence type="ECO:0000313" key="3">
    <source>
        <dbReference type="EMBL" id="KAF2739275.1"/>
    </source>
</evidence>
<feature type="compositionally biased region" description="Basic and acidic residues" evidence="1">
    <location>
        <begin position="822"/>
        <end position="837"/>
    </location>
</feature>
<feature type="compositionally biased region" description="Gly residues" evidence="1">
    <location>
        <begin position="1310"/>
        <end position="1326"/>
    </location>
</feature>
<dbReference type="Proteomes" id="UP000799444">
    <property type="component" value="Unassembled WGS sequence"/>
</dbReference>